<dbReference type="RefSeq" id="WP_171639969.1">
    <property type="nucleotide sequence ID" value="NZ_WHOA01000004.1"/>
</dbReference>
<gene>
    <name evidence="2" type="ORF">GC098_00560</name>
</gene>
<evidence type="ECO:0000313" key="3">
    <source>
        <dbReference type="Proteomes" id="UP000616779"/>
    </source>
</evidence>
<dbReference type="Gene3D" id="3.20.20.70">
    <property type="entry name" value="Aldolase class I"/>
    <property type="match status" value="1"/>
</dbReference>
<dbReference type="Proteomes" id="UP000616779">
    <property type="component" value="Unassembled WGS sequence"/>
</dbReference>
<evidence type="ECO:0000313" key="2">
    <source>
        <dbReference type="EMBL" id="NOU69940.1"/>
    </source>
</evidence>
<feature type="region of interest" description="Disordered" evidence="1">
    <location>
        <begin position="185"/>
        <end position="204"/>
    </location>
</feature>
<accession>A0ABX1XN16</accession>
<proteinExistence type="predicted"/>
<keyword evidence="3" id="KW-1185">Reference proteome</keyword>
<sequence length="204" mass="22977">MDASQISLTFTYSSNKAASYVVDLLIKPEGSTEYRKGTLDGNSSFEGKEGESEFTVSWDKEKDAIKADQWVDLRLTTTDKDGHTTSSDLNRLRFESRETIRNHFQDYLIYYGKWTDALIDQARQKYRLVILDTRSGISPKQIAKIRAGKDPRDASDDVLVLAYVSIGEDLRTARMSQDDMKKDARFVLDGSGPSTDPRAGSRSI</sequence>
<organism evidence="2 3">
    <name type="scientific">Paenibacillus phytorum</name>
    <dbReference type="NCBI Taxonomy" id="2654977"/>
    <lineage>
        <taxon>Bacteria</taxon>
        <taxon>Bacillati</taxon>
        <taxon>Bacillota</taxon>
        <taxon>Bacilli</taxon>
        <taxon>Bacillales</taxon>
        <taxon>Paenibacillaceae</taxon>
        <taxon>Paenibacillus</taxon>
    </lineage>
</organism>
<name>A0ABX1XN16_9BACL</name>
<dbReference type="InterPro" id="IPR013785">
    <property type="entry name" value="Aldolase_TIM"/>
</dbReference>
<protein>
    <submittedName>
        <fullName evidence="2">Uncharacterized protein</fullName>
    </submittedName>
</protein>
<evidence type="ECO:0000256" key="1">
    <source>
        <dbReference type="SAM" id="MobiDB-lite"/>
    </source>
</evidence>
<comment type="caution">
    <text evidence="2">The sequence shown here is derived from an EMBL/GenBank/DDBJ whole genome shotgun (WGS) entry which is preliminary data.</text>
</comment>
<reference evidence="2 3" key="1">
    <citation type="submission" date="2019-10" db="EMBL/GenBank/DDBJ databases">
        <title>Description of Paenibacillus terrestris sp. nov.</title>
        <authorList>
            <person name="Carlier A."/>
            <person name="Qi S."/>
        </authorList>
    </citation>
    <scope>NUCLEOTIDE SEQUENCE [LARGE SCALE GENOMIC DNA]</scope>
    <source>
        <strain evidence="2 3">LMG 31458</strain>
    </source>
</reference>
<dbReference type="EMBL" id="WHOA01000004">
    <property type="protein sequence ID" value="NOU69940.1"/>
    <property type="molecule type" value="Genomic_DNA"/>
</dbReference>